<organism evidence="1 2">
    <name type="scientific">Williamsia maris</name>
    <dbReference type="NCBI Taxonomy" id="72806"/>
    <lineage>
        <taxon>Bacteria</taxon>
        <taxon>Bacillati</taxon>
        <taxon>Actinomycetota</taxon>
        <taxon>Actinomycetes</taxon>
        <taxon>Mycobacteriales</taxon>
        <taxon>Nocardiaceae</taxon>
        <taxon>Williamsia</taxon>
    </lineage>
</organism>
<dbReference type="RefSeq" id="WP_253660104.1">
    <property type="nucleotide sequence ID" value="NZ_BAAAJQ010000001.1"/>
</dbReference>
<reference evidence="1 2" key="1">
    <citation type="submission" date="2022-06" db="EMBL/GenBank/DDBJ databases">
        <title>Genomic Encyclopedia of Archaeal and Bacterial Type Strains, Phase II (KMG-II): from individual species to whole genera.</title>
        <authorList>
            <person name="Goeker M."/>
        </authorList>
    </citation>
    <scope>NUCLEOTIDE SEQUENCE [LARGE SCALE GENOMIC DNA]</scope>
    <source>
        <strain evidence="1 2">DSM 44693</strain>
    </source>
</reference>
<sequence>MRRTLTFLALGLVVVVVALLGIDTGFAINAERSFARALMESRASDGESPALRYEPEVTISGFPATRSIADGHYSGIGITARAVDATGPATFSGNRQPRMAHACTGDNPCHVDIRSRLTGVRVGGSRSLTRPFPPESGLRVASASASTTLDTVALGRFLGIDDLTVNTPAPRGKAGGGGPGDGLLSRTSGILMTGTVQTARPDVREVKVSVTVDVSVRNGSLHLEATGFYDGPEEHSGTTVAPDDSDVVLGRFTATLPPLPMAWGTTATSARSSGSDLMLEGTPHPEIYSPLLFLDAESVHWMYYTGPPR</sequence>
<accession>A0ABT1HBN9</accession>
<gene>
    <name evidence="1" type="ORF">LX13_000905</name>
</gene>
<dbReference type="Proteomes" id="UP001206895">
    <property type="component" value="Unassembled WGS sequence"/>
</dbReference>
<comment type="caution">
    <text evidence="1">The sequence shown here is derived from an EMBL/GenBank/DDBJ whole genome shotgun (WGS) entry which is preliminary data.</text>
</comment>
<evidence type="ECO:0000313" key="2">
    <source>
        <dbReference type="Proteomes" id="UP001206895"/>
    </source>
</evidence>
<evidence type="ECO:0000313" key="1">
    <source>
        <dbReference type="EMBL" id="MCP2175098.1"/>
    </source>
</evidence>
<dbReference type="Pfam" id="PF11209">
    <property type="entry name" value="LmeA"/>
    <property type="match status" value="1"/>
</dbReference>
<keyword evidence="2" id="KW-1185">Reference proteome</keyword>
<dbReference type="InterPro" id="IPR021373">
    <property type="entry name" value="DUF2993"/>
</dbReference>
<evidence type="ECO:0008006" key="3">
    <source>
        <dbReference type="Google" id="ProtNLM"/>
    </source>
</evidence>
<dbReference type="EMBL" id="JAMTCJ010000001">
    <property type="protein sequence ID" value="MCP2175098.1"/>
    <property type="molecule type" value="Genomic_DNA"/>
</dbReference>
<protein>
    <recommendedName>
        <fullName evidence="3">DUF2993 domain-containing protein</fullName>
    </recommendedName>
</protein>
<name>A0ABT1HBN9_9NOCA</name>
<proteinExistence type="predicted"/>